<sequence>MNDPGLGPPPKMADPNHASPSSKVLSLPTPPSQSPAVGSATLPKRIIKRIPLDFNKLQQSGLDIKLAEALRKQTTSAMPTSIPFSAPATATAASTVATTSTAQSTGAKPTAVAAVAAASIEQKQKSAPPAKKRRSNISNYIEKVIPEQIVAERTQHVKTLIKNRILNKGKSTITTTTTLNHPKTSTGTMTAPKVSPSSALGSGMSSSVFVSPIAKANVTARSKQPPLLLNLVNQLPKHRAMCVPSMQQLSRQQEPQEPQEPQPQPQWQAPLIHKAPSPPLIVLENKVLTPEEKIDLSDLRLPSAAAQGRPQGRPVPEMARRAQAYPSPSSSKAAKTKVILSANKLKVSREKLAEMAKEIHNQVKQVEKPPVPDKVSPSKVPETPDEVSPILVSLSPSPSPLSVPSPPHSPAPAPAPKLLSAVDFITQLAAENPMGEGSFTELSLEEQVLNALFDSRGCSRRPSVEEKPPESPVQKSQDTREPEEELPIGKILKLEEMDILHATLDVNEDRESVLRFSPNAIKLQNSAVARRDPPEANMRLILKQPNLVQPSLAPSNVSKDGAAMAVETNKEMSQDAAGMAEKTVSQLAKDVAGTAEKTASQLPKDVAGVAEKTAREMSKDEAGMTEKTVREMSKDVAGMAGKTAREMSKDEAGMTEKTAREMSKDEAGISATEASSVPQLQSSPAPEAAASKEREDKPPLPPAKRVPRFKKGKVNLVQRSKRANLPKPKEALPDKEVEKEEEEPTIDQSLLEDRREVEVIKQADDSITGKEKVNVHLSIAKNNLQAHADDGEGESVAREANKEEQSKKSDPEQILVIKGPEELEAREDSAPKPSTERDLNQLYHPPKMPKNKEQRTSKPNNNEDQPEPAATSSSNVSLLLDVLNQEPPAAQGEALLPFRKQPQSQSLSETPSQSSESTGIQNLVSHLSAEKIMPQIKRVSPNPTPSSNQPVPRKKLVKTRPVLNKRPPRFGSMGSGHPISVSGEVGGAGAAAGRIATSSTSDDDGSVFLGFDNKEESQTVEDAVLQHVKQMPFNETDISDDATPDYDETEEEQQETHKKSSNEGTKDLSETEASDSRSNASPMHFETLPSTDVVEACKEDAPKCEAAPEMCTKQDMNVPPDPQIQSDAITPANEGSSETPIIEESPEITAFAEGSKSEKEQDSSESKTNQMEPDFQETATIEDEPPSVEAKGKLKPRGRPKKATTSSPAMATTKANCTEKPENTTSDVTNEAATSASAKRKRASRSHSPQSVEPNDAAEPPQSVADGTPSVSSNRKRQSRLSSPTATPKVPAKRGRKSLAAVAEAARTTTPTPETRGKLQEEEKDKAVEATPARKRGRPKQATKLDSEEQDVASNGEATPNTKDAFPMRLLLIRKREQLGTNEELHQESQGKGPLQCGLCLFRTTKAQWHTHLRQHYGVGWVLTEEEPQQRTLSRQDVLKMMKGHLKDGHSTYLVCRLCDRQLGSGLGMLTHLEACGDKDRPQCQYCKRSYTKLYLRSHEPSCRQRPNAQQKQENEDRPEAEADTTAAVASESKPKSDSPSPFCNADWIKRLMLIRKREQLDSNEELHEKGEEKGPLQCGLCLAHTTKDQWHTHLRKHYGVGWQTGKEPQTLTRQSVLGMMIAFLKQGHAKHLECRMCGRQLGSGLGMLMHLETCGSNDRLECQHCKRSYTRLYHPAHEKTCRKRPGIQQKDEPAAAAAAGAEATGPVYTNAGYAKRKSTIRAENKLKKIEAELKTQETNDNPKGDFEGDSSDYDMNKDKESSEEYDTEAVDSNEDAAQTEDDVSASDTRKSKLIKRTKRTKTDGGNSMRSNKLTGGANCQPLFSRYAKLKEKVEQKWNQFTDKNYAAEALYPQLTPGYVKLSPEEAIKLLPAKDNRSMRYSYGNAANADDWRQLEPLESFQTADEHIGYLGAPVKQLAWAPLPPTVAEQYLLCSLRKEMLEHAKHKPEAPENDVLMLLKCQLSESEERRGVWPLETRLHYAIRVPSGPVHSFAFMPSGGYDKSANRLGLLAVASTQSDVNIYSLPLNLEDEAKGHVVIELQPSLTLTLDVNNPVTDLCTKICWSEASGHNFLATGYFRGNVAFWDISDEEGINCFKRNGHIHFVPLHYFYFGEHNIQTVELHYDTNGPRWLAIGSSTRKLWIYDIINWTQPLPLNEDSIANLYLANVSWPPIWETLVVGCSDVQRRFYSRLITLSPTGILFNNKTVDYTVSSARAMHFNVRENVLVVGTDNGDLVFLNTRELNAEPILLKMTSKCRAVSSSNLCNLNTESTPAPDKPITTEDFLQDFGLNVKPLAGVGKSQKNAYIDPKRLPKPYELLAMTRLNTVRCNWNSPARSWVAVGAEHGLLRIVHFDRDKFF</sequence>
<keyword evidence="5" id="KW-1185">Reference proteome</keyword>
<name>A0A6I8VLD8_DROPS</name>
<evidence type="ECO:0000256" key="2">
    <source>
        <dbReference type="ARBA" id="ARBA00023163"/>
    </source>
</evidence>
<feature type="region of interest" description="Disordered" evidence="4">
    <location>
        <begin position="458"/>
        <end position="487"/>
    </location>
</feature>
<dbReference type="PANTHER" id="PTHR15052">
    <property type="entry name" value="RNA POLYMERASE III TRANSCRIPTION INITIATION FACTOR COMPLEX SUBUNIT"/>
    <property type="match status" value="1"/>
</dbReference>
<feature type="compositionally biased region" description="Basic and acidic residues" evidence="4">
    <location>
        <begin position="819"/>
        <end position="839"/>
    </location>
</feature>
<protein>
    <submittedName>
        <fullName evidence="6">Protein piccolo isoform X1</fullName>
    </submittedName>
</protein>
<feature type="region of interest" description="Disordered" evidence="4">
    <location>
        <begin position="244"/>
        <end position="272"/>
    </location>
</feature>
<feature type="region of interest" description="Disordered" evidence="4">
    <location>
        <begin position="1"/>
        <end position="42"/>
    </location>
</feature>
<dbReference type="GO" id="GO:0006383">
    <property type="term" value="P:transcription by RNA polymerase III"/>
    <property type="evidence" value="ECO:0007669"/>
    <property type="project" value="TreeGrafter"/>
</dbReference>
<feature type="compositionally biased region" description="Polar residues" evidence="4">
    <location>
        <begin position="1352"/>
        <end position="1362"/>
    </location>
</feature>
<feature type="region of interest" description="Disordered" evidence="4">
    <location>
        <begin position="175"/>
        <end position="198"/>
    </location>
</feature>
<feature type="compositionally biased region" description="Low complexity" evidence="4">
    <location>
        <begin position="872"/>
        <end position="884"/>
    </location>
</feature>
<dbReference type="KEGG" id="dpo:6900833"/>
<dbReference type="FunCoup" id="A0A6I8VLD8">
    <property type="interactions" value="1"/>
</dbReference>
<feature type="compositionally biased region" description="Pro residues" evidence="4">
    <location>
        <begin position="1"/>
        <end position="12"/>
    </location>
</feature>
<feature type="compositionally biased region" description="Basic and acidic residues" evidence="4">
    <location>
        <begin position="361"/>
        <end position="371"/>
    </location>
</feature>
<feature type="compositionally biased region" description="Basic residues" evidence="4">
    <location>
        <begin position="705"/>
        <end position="724"/>
    </location>
</feature>
<evidence type="ECO:0000256" key="1">
    <source>
        <dbReference type="ARBA" id="ARBA00004123"/>
    </source>
</evidence>
<dbReference type="InterPro" id="IPR015943">
    <property type="entry name" value="WD40/YVTN_repeat-like_dom_sf"/>
</dbReference>
<dbReference type="GO" id="GO:0000127">
    <property type="term" value="C:transcription factor TFIIIC complex"/>
    <property type="evidence" value="ECO:0007669"/>
    <property type="project" value="TreeGrafter"/>
</dbReference>
<dbReference type="SUPFAM" id="SSF50978">
    <property type="entry name" value="WD40 repeat-like"/>
    <property type="match status" value="1"/>
</dbReference>
<evidence type="ECO:0000313" key="5">
    <source>
        <dbReference type="Proteomes" id="UP000001819"/>
    </source>
</evidence>
<feature type="compositionally biased region" description="Low complexity" evidence="4">
    <location>
        <begin position="1300"/>
        <end position="1314"/>
    </location>
</feature>
<dbReference type="GO" id="GO:0005634">
    <property type="term" value="C:nucleus"/>
    <property type="evidence" value="ECO:0007669"/>
    <property type="project" value="UniProtKB-SubCell"/>
</dbReference>
<feature type="compositionally biased region" description="Low complexity" evidence="4">
    <location>
        <begin position="901"/>
        <end position="918"/>
    </location>
</feature>
<feature type="compositionally biased region" description="Polar residues" evidence="4">
    <location>
        <begin position="1804"/>
        <end position="1814"/>
    </location>
</feature>
<feature type="region of interest" description="Disordered" evidence="4">
    <location>
        <begin position="361"/>
        <end position="416"/>
    </location>
</feature>
<gene>
    <name evidence="6" type="primary">LOC6900833</name>
</gene>
<dbReference type="InterPro" id="IPR052416">
    <property type="entry name" value="GTF3C_component"/>
</dbReference>
<accession>A0A6I8VLD8</accession>
<feature type="compositionally biased region" description="Acidic residues" evidence="4">
    <location>
        <begin position="1037"/>
        <end position="1053"/>
    </location>
</feature>
<feature type="compositionally biased region" description="Basic and acidic residues" evidence="4">
    <location>
        <begin position="727"/>
        <end position="738"/>
    </location>
</feature>
<feature type="compositionally biased region" description="Basic and acidic residues" evidence="4">
    <location>
        <begin position="612"/>
        <end position="634"/>
    </location>
</feature>
<dbReference type="InterPro" id="IPR001680">
    <property type="entry name" value="WD40_rpt"/>
</dbReference>
<feature type="region of interest" description="Disordered" evidence="4">
    <location>
        <begin position="1500"/>
        <end position="1542"/>
    </location>
</feature>
<feature type="compositionally biased region" description="Basic and acidic residues" evidence="4">
    <location>
        <begin position="1733"/>
        <end position="1747"/>
    </location>
</feature>
<dbReference type="InParanoid" id="A0A6I8VLD8"/>
<dbReference type="Gene3D" id="2.130.10.10">
    <property type="entry name" value="YVTN repeat-like/Quinoprotein amine dehydrogenase"/>
    <property type="match status" value="2"/>
</dbReference>
<feature type="compositionally biased region" description="Basic and acidic residues" evidence="4">
    <location>
        <begin position="1054"/>
        <end position="1069"/>
    </location>
</feature>
<reference evidence="6" key="1">
    <citation type="submission" date="2025-08" db="UniProtKB">
        <authorList>
            <consortium name="RefSeq"/>
        </authorList>
    </citation>
    <scope>IDENTIFICATION</scope>
    <source>
        <strain evidence="6">MV-25-SWS-2005</strain>
        <tissue evidence="6">Whole body</tissue>
    </source>
</reference>
<dbReference type="PANTHER" id="PTHR15052:SF2">
    <property type="entry name" value="GENERAL TRANSCRIPTION FACTOR 3C POLYPEPTIDE 2"/>
    <property type="match status" value="1"/>
</dbReference>
<feature type="compositionally biased region" description="Low complexity" evidence="4">
    <location>
        <begin position="373"/>
        <end position="396"/>
    </location>
</feature>
<evidence type="ECO:0000256" key="3">
    <source>
        <dbReference type="ARBA" id="ARBA00023242"/>
    </source>
</evidence>
<feature type="compositionally biased region" description="Basic and acidic residues" evidence="4">
    <location>
        <begin position="1155"/>
        <end position="1165"/>
    </location>
</feature>
<keyword evidence="2" id="KW-0804">Transcription</keyword>
<feature type="compositionally biased region" description="Basic and acidic residues" evidence="4">
    <location>
        <begin position="1315"/>
        <end position="1328"/>
    </location>
</feature>
<feature type="region of interest" description="Disordered" evidence="4">
    <location>
        <begin position="1111"/>
        <end position="1366"/>
    </location>
</feature>
<feature type="region of interest" description="Disordered" evidence="4">
    <location>
        <begin position="299"/>
        <end position="331"/>
    </location>
</feature>
<proteinExistence type="predicted"/>
<comment type="subcellular location">
    <subcellularLocation>
        <location evidence="1">Nucleus</location>
    </subcellularLocation>
</comment>
<evidence type="ECO:0000256" key="4">
    <source>
        <dbReference type="SAM" id="MobiDB-lite"/>
    </source>
</evidence>
<organism evidence="5 6">
    <name type="scientific">Drosophila pseudoobscura pseudoobscura</name>
    <name type="common">Fruit fly</name>
    <dbReference type="NCBI Taxonomy" id="46245"/>
    <lineage>
        <taxon>Eukaryota</taxon>
        <taxon>Metazoa</taxon>
        <taxon>Ecdysozoa</taxon>
        <taxon>Arthropoda</taxon>
        <taxon>Hexapoda</taxon>
        <taxon>Insecta</taxon>
        <taxon>Pterygota</taxon>
        <taxon>Neoptera</taxon>
        <taxon>Endopterygota</taxon>
        <taxon>Diptera</taxon>
        <taxon>Brachycera</taxon>
        <taxon>Muscomorpha</taxon>
        <taxon>Ephydroidea</taxon>
        <taxon>Drosophilidae</taxon>
        <taxon>Drosophila</taxon>
        <taxon>Sophophora</taxon>
    </lineage>
</organism>
<dbReference type="InterPro" id="IPR036322">
    <property type="entry name" value="WD40_repeat_dom_sf"/>
</dbReference>
<keyword evidence="3" id="KW-0539">Nucleus</keyword>
<feature type="compositionally biased region" description="Acidic residues" evidence="4">
    <location>
        <begin position="1764"/>
        <end position="1785"/>
    </location>
</feature>
<evidence type="ECO:0000313" key="6">
    <source>
        <dbReference type="RefSeq" id="XP_015043386.2"/>
    </source>
</evidence>
<feature type="compositionally biased region" description="Polar residues" evidence="4">
    <location>
        <begin position="1204"/>
        <end position="1216"/>
    </location>
</feature>
<feature type="compositionally biased region" description="Low complexity" evidence="4">
    <location>
        <begin position="1136"/>
        <end position="1149"/>
    </location>
</feature>
<dbReference type="RefSeq" id="XP_015043386.2">
    <property type="nucleotide sequence ID" value="XM_015187900.2"/>
</dbReference>
<feature type="region of interest" description="Disordered" evidence="4">
    <location>
        <begin position="594"/>
        <end position="755"/>
    </location>
</feature>
<feature type="compositionally biased region" description="Low complexity" evidence="4">
    <location>
        <begin position="991"/>
        <end position="1000"/>
    </location>
</feature>
<feature type="region of interest" description="Disordered" evidence="4">
    <location>
        <begin position="1680"/>
        <end position="1703"/>
    </location>
</feature>
<feature type="region of interest" description="Disordered" evidence="4">
    <location>
        <begin position="1733"/>
        <end position="1816"/>
    </location>
</feature>
<dbReference type="Proteomes" id="UP000001819">
    <property type="component" value="Chromosome X"/>
</dbReference>
<feature type="compositionally biased region" description="Basic residues" evidence="4">
    <location>
        <begin position="1193"/>
        <end position="1202"/>
    </location>
</feature>
<feature type="compositionally biased region" description="Pro residues" evidence="4">
    <location>
        <begin position="397"/>
        <end position="415"/>
    </location>
</feature>
<dbReference type="SMART" id="SM00320">
    <property type="entry name" value="WD40"/>
    <property type="match status" value="3"/>
</dbReference>
<feature type="compositionally biased region" description="Basic and acidic residues" evidence="4">
    <location>
        <begin position="787"/>
        <end position="811"/>
    </location>
</feature>
<feature type="region of interest" description="Disordered" evidence="4">
    <location>
        <begin position="782"/>
        <end position="1094"/>
    </location>
</feature>
<feature type="compositionally biased region" description="Polar residues" evidence="4">
    <location>
        <begin position="672"/>
        <end position="681"/>
    </location>
</feature>
<feature type="compositionally biased region" description="Basic and acidic residues" evidence="4">
    <location>
        <begin position="643"/>
        <end position="667"/>
    </location>
</feature>
<feature type="compositionally biased region" description="Low complexity" evidence="4">
    <location>
        <begin position="175"/>
        <end position="186"/>
    </location>
</feature>